<feature type="transmembrane region" description="Helical" evidence="1">
    <location>
        <begin position="952"/>
        <end position="970"/>
    </location>
</feature>
<dbReference type="Proteomes" id="UP001374584">
    <property type="component" value="Unassembled WGS sequence"/>
</dbReference>
<feature type="transmembrane region" description="Helical" evidence="1">
    <location>
        <begin position="982"/>
        <end position="1003"/>
    </location>
</feature>
<dbReference type="AlphaFoldDB" id="A0AAN9RRM6"/>
<accession>A0AAN9RRM6</accession>
<comment type="caution">
    <text evidence="2">The sequence shown here is derived from an EMBL/GenBank/DDBJ whole genome shotgun (WGS) entry which is preliminary data.</text>
</comment>
<reference evidence="2 3" key="1">
    <citation type="submission" date="2024-01" db="EMBL/GenBank/DDBJ databases">
        <title>The genomes of 5 underutilized Papilionoideae crops provide insights into root nodulation and disease resistanc.</title>
        <authorList>
            <person name="Jiang F."/>
        </authorList>
    </citation>
    <scope>NUCLEOTIDE SEQUENCE [LARGE SCALE GENOMIC DNA]</scope>
    <source>
        <strain evidence="2">JINMINGXINNONG_FW02</strain>
        <tissue evidence="2">Leaves</tissue>
    </source>
</reference>
<feature type="transmembrane region" description="Helical" evidence="1">
    <location>
        <begin position="755"/>
        <end position="780"/>
    </location>
</feature>
<proteinExistence type="predicted"/>
<sequence length="1179" mass="131105">MCHQLHYVVFTYTLNSSSLLIILSFNLMLTSPCTMATLNSPQFSASVAFIMLAVLFLSAQSKLLLYFNRVPPPRSSSPTAVFQYVVQGLDGSNACKRNTCSLSCQLDGKVYPCHDNGIVLTNLTLNHQHSFLLSASTNKGERNSSLYSWFIDTIPPTAAITSKQTHTNGQRIPIDVIFSEPCTGLGGFHCLNSSNCDIMVAGPAQVDASSLLVIRPGVTYSLEVIISSEVIYGRVIITMRENTCTDQAGNRFTRTNDSTFTIHFDRRPVMVDFWTSVPSYELKINGIPRTVVATSKPEDLIIFLDFSIPIRNSTKQVLNALQVNSGVLTPLHGRSNGSRRFSFELKNMSRTEIITIELQAASILGRTGTPVSPVAPITFLYDPMKPKVVLRTSSLTETRDFNINIIAEFTKPVFDFEPSIVEVSGGRLTRFKELSRALYSLNVQAVTKEVSVTIPAGKVTDISGNENLASNQLDIKHYSTPAISIALYSFINAGTIATSLVAAMVSLSSANLEALTILALGGTSSPVSNPSINLHVMVGHLQVFALTSWFSTNQCIKYSETTRGLRWLIPHHKLPWKNYDTVLSVGEREKLEGRSNGLSSGEHSYNKDQQHNDFMNLSYIDHKLSFQSENTTKSGWLHNQQYISKTSTLYGLPLNSVEYFTYFLRGEPLSASNVIKGMESNKGWQDMEMNLFWLGVGGGCLLLVHVFILFFLRQRTGRPPQGRLSVPRFQLFLLILMLPCLSQASTFVIKGGTTGGIITGVLLLAVPVAFILSVFLFLIIGIYSRSFAQYNECKQVTNEEKWYRNLLFFFIGRPTTGKWFDRNGLHSSFLSRFGILFDDWKGPPVFILGDQNESNSTTKWTESGQSGIRRTKTVSSEDSNEEIKISEFKRVLGCIRASYIILDLLRRFGLGIISVAYSSENSNKSLWALIITSIQFIYLFTTKPYISRSVQVAEGVSLLCEVGVFAILILQNGSNSVEAKTWELVILFLLLFTFIAQLTNQWYAMVNTLLKFSPSQNNTLRHGLKFAAKGLILPFLPSKHWSSVISTFSQPETDQLSVNPIGSGTEFERRNRNGYMDPIGAMTATVVPVQSPSTPSNNVIERRHPTTLEIGASSHIEVEGKWLKGHKAGLRKELKILRELAKASFSGDTRVDEASTSYTLGEQDLSGEIYLGNQKRRYY</sequence>
<feature type="transmembrane region" description="Helical" evidence="1">
    <location>
        <begin position="47"/>
        <end position="67"/>
    </location>
</feature>
<gene>
    <name evidence="2" type="ORF">VNO80_03102</name>
</gene>
<dbReference type="PANTHER" id="PTHR34677:SF3">
    <property type="entry name" value="BACTERIAL IG-LIKE DOMAIN-CONTAINING PROTEIN"/>
    <property type="match status" value="1"/>
</dbReference>
<organism evidence="2 3">
    <name type="scientific">Phaseolus coccineus</name>
    <name type="common">Scarlet runner bean</name>
    <name type="synonym">Phaseolus multiflorus</name>
    <dbReference type="NCBI Taxonomy" id="3886"/>
    <lineage>
        <taxon>Eukaryota</taxon>
        <taxon>Viridiplantae</taxon>
        <taxon>Streptophyta</taxon>
        <taxon>Embryophyta</taxon>
        <taxon>Tracheophyta</taxon>
        <taxon>Spermatophyta</taxon>
        <taxon>Magnoliopsida</taxon>
        <taxon>eudicotyledons</taxon>
        <taxon>Gunneridae</taxon>
        <taxon>Pentapetalae</taxon>
        <taxon>rosids</taxon>
        <taxon>fabids</taxon>
        <taxon>Fabales</taxon>
        <taxon>Fabaceae</taxon>
        <taxon>Papilionoideae</taxon>
        <taxon>50 kb inversion clade</taxon>
        <taxon>NPAAA clade</taxon>
        <taxon>indigoferoid/millettioid clade</taxon>
        <taxon>Phaseoleae</taxon>
        <taxon>Phaseolus</taxon>
    </lineage>
</organism>
<protein>
    <recommendedName>
        <fullName evidence="4">Bacterial Ig-like domain-containing protein</fullName>
    </recommendedName>
</protein>
<feature type="transmembrane region" description="Helical" evidence="1">
    <location>
        <begin position="485"/>
        <end position="505"/>
    </location>
</feature>
<evidence type="ECO:0000313" key="3">
    <source>
        <dbReference type="Proteomes" id="UP001374584"/>
    </source>
</evidence>
<feature type="transmembrane region" description="Helical" evidence="1">
    <location>
        <begin position="731"/>
        <end position="749"/>
    </location>
</feature>
<keyword evidence="3" id="KW-1185">Reference proteome</keyword>
<keyword evidence="1" id="KW-0812">Transmembrane</keyword>
<feature type="transmembrane region" description="Helical" evidence="1">
    <location>
        <begin position="691"/>
        <end position="711"/>
    </location>
</feature>
<evidence type="ECO:0000256" key="1">
    <source>
        <dbReference type="SAM" id="Phobius"/>
    </source>
</evidence>
<feature type="transmembrane region" description="Helical" evidence="1">
    <location>
        <begin position="7"/>
        <end position="27"/>
    </location>
</feature>
<feature type="transmembrane region" description="Helical" evidence="1">
    <location>
        <begin position="924"/>
        <end position="940"/>
    </location>
</feature>
<keyword evidence="1" id="KW-0472">Membrane</keyword>
<keyword evidence="1" id="KW-1133">Transmembrane helix</keyword>
<evidence type="ECO:0000313" key="2">
    <source>
        <dbReference type="EMBL" id="KAK7377673.1"/>
    </source>
</evidence>
<dbReference type="PANTHER" id="PTHR34677">
    <property type="match status" value="1"/>
</dbReference>
<name>A0AAN9RRM6_PHACN</name>
<dbReference type="EMBL" id="JAYMYR010000002">
    <property type="protein sequence ID" value="KAK7377673.1"/>
    <property type="molecule type" value="Genomic_DNA"/>
</dbReference>
<evidence type="ECO:0008006" key="4">
    <source>
        <dbReference type="Google" id="ProtNLM"/>
    </source>
</evidence>